<accession>A0A077QP26</accession>
<dbReference type="HOGENOM" id="CLU_3241552_0_0_6"/>
<organism evidence="1">
    <name type="scientific">Xenorhabdus bovienii str. Intermedium</name>
    <dbReference type="NCBI Taxonomy" id="1379677"/>
    <lineage>
        <taxon>Bacteria</taxon>
        <taxon>Pseudomonadati</taxon>
        <taxon>Pseudomonadota</taxon>
        <taxon>Gammaproteobacteria</taxon>
        <taxon>Enterobacterales</taxon>
        <taxon>Morganellaceae</taxon>
        <taxon>Xenorhabdus</taxon>
    </lineage>
</organism>
<protein>
    <submittedName>
        <fullName evidence="1">Uncharacterized protein</fullName>
    </submittedName>
</protein>
<name>A0A077QP26_XENBV</name>
<comment type="caution">
    <text evidence="1">The sequence shown here is derived from an EMBL/GenBank/DDBJ whole genome shotgun (WGS) entry which is preliminary data.</text>
</comment>
<evidence type="ECO:0000313" key="1">
    <source>
        <dbReference type="EMBL" id="CDH35078.1"/>
    </source>
</evidence>
<dbReference type="Proteomes" id="UP000028480">
    <property type="component" value="Unassembled WGS sequence"/>
</dbReference>
<dbReference type="AlphaFoldDB" id="A0A077QP26"/>
<dbReference type="EMBL" id="CBTB010000292">
    <property type="protein sequence ID" value="CDH35078.1"/>
    <property type="molecule type" value="Genomic_DNA"/>
</dbReference>
<gene>
    <name evidence="1" type="ORF">XBI1_810001</name>
</gene>
<sequence length="43" mass="5231">MLFMMMAFSERKTHCQFIATEWGEIIPSYYILIKILLISHFYN</sequence>
<proteinExistence type="predicted"/>
<reference evidence="1" key="1">
    <citation type="submission" date="2013-07" db="EMBL/GenBank/DDBJ databases">
        <title>Sub-species coevolution in mutualistic symbiosis.</title>
        <authorList>
            <person name="Murfin K."/>
            <person name="Klassen J."/>
            <person name="Lee M."/>
            <person name="Forst S."/>
            <person name="Stock P."/>
            <person name="Goodrich-Blair H."/>
        </authorList>
    </citation>
    <scope>NUCLEOTIDE SEQUENCE [LARGE SCALE GENOMIC DNA]</scope>
    <source>
        <strain evidence="1">Intermedium</strain>
    </source>
</reference>